<dbReference type="InterPro" id="IPR042094">
    <property type="entry name" value="T2SS_GspF_sf"/>
</dbReference>
<feature type="transmembrane region" description="Helical" evidence="7">
    <location>
        <begin position="378"/>
        <end position="399"/>
    </location>
</feature>
<dbReference type="Gene3D" id="1.20.81.30">
    <property type="entry name" value="Type II secretion system (T2SS), domain F"/>
    <property type="match status" value="2"/>
</dbReference>
<keyword evidence="5 7" id="KW-1133">Transmembrane helix</keyword>
<reference evidence="9 10" key="1">
    <citation type="submission" date="2024-02" db="EMBL/GenBank/DDBJ databases">
        <title>New thermophilic sulfur-oxidizing bacteria from a hot springs of the Uzon caldera (Kamchatka, Russia).</title>
        <authorList>
            <person name="Dukat A.M."/>
            <person name="Elcheninov A.G."/>
            <person name="Frolov E.N."/>
        </authorList>
    </citation>
    <scope>NUCLEOTIDE SEQUENCE [LARGE SCALE GENOMIC DNA]</scope>
    <source>
        <strain evidence="9 10">AK1</strain>
    </source>
</reference>
<feature type="domain" description="Type II secretion system protein GspF" evidence="8">
    <location>
        <begin position="73"/>
        <end position="195"/>
    </location>
</feature>
<keyword evidence="4 7" id="KW-0812">Transmembrane</keyword>
<comment type="similarity">
    <text evidence="2">Belongs to the GSP F family.</text>
</comment>
<evidence type="ECO:0000256" key="4">
    <source>
        <dbReference type="ARBA" id="ARBA00022692"/>
    </source>
</evidence>
<evidence type="ECO:0000256" key="3">
    <source>
        <dbReference type="ARBA" id="ARBA00022475"/>
    </source>
</evidence>
<dbReference type="PRINTS" id="PR00812">
    <property type="entry name" value="BCTERIALGSPF"/>
</dbReference>
<dbReference type="Pfam" id="PF00482">
    <property type="entry name" value="T2SSF"/>
    <property type="match status" value="2"/>
</dbReference>
<evidence type="ECO:0000256" key="6">
    <source>
        <dbReference type="ARBA" id="ARBA00023136"/>
    </source>
</evidence>
<evidence type="ECO:0000256" key="5">
    <source>
        <dbReference type="ARBA" id="ARBA00022989"/>
    </source>
</evidence>
<protein>
    <submittedName>
        <fullName evidence="9">Type II secretion system F family protein</fullName>
    </submittedName>
</protein>
<evidence type="ECO:0000313" key="10">
    <source>
        <dbReference type="Proteomes" id="UP001482231"/>
    </source>
</evidence>
<feature type="transmembrane region" description="Helical" evidence="7">
    <location>
        <begin position="172"/>
        <end position="198"/>
    </location>
</feature>
<evidence type="ECO:0000256" key="7">
    <source>
        <dbReference type="SAM" id="Phobius"/>
    </source>
</evidence>
<feature type="transmembrane region" description="Helical" evidence="7">
    <location>
        <begin position="218"/>
        <end position="244"/>
    </location>
</feature>
<keyword evidence="3" id="KW-1003">Cell membrane</keyword>
<keyword evidence="10" id="KW-1185">Reference proteome</keyword>
<proteinExistence type="inferred from homology"/>
<organism evidence="9 10">
    <name type="scientific">Thiobacter aerophilum</name>
    <dbReference type="NCBI Taxonomy" id="3121275"/>
    <lineage>
        <taxon>Bacteria</taxon>
        <taxon>Pseudomonadati</taxon>
        <taxon>Pseudomonadota</taxon>
        <taxon>Betaproteobacteria</taxon>
        <taxon>Burkholderiales</taxon>
        <taxon>Thiobacteraceae</taxon>
        <taxon>Thiobacter</taxon>
    </lineage>
</organism>
<dbReference type="Proteomes" id="UP001482231">
    <property type="component" value="Unassembled WGS sequence"/>
</dbReference>
<dbReference type="PANTHER" id="PTHR30012">
    <property type="entry name" value="GENERAL SECRETION PATHWAY PROTEIN"/>
    <property type="match status" value="1"/>
</dbReference>
<keyword evidence="6 7" id="KW-0472">Membrane</keyword>
<dbReference type="PANTHER" id="PTHR30012:SF4">
    <property type="entry name" value="MSHA BIOGENESIS PROTEIN MSHG"/>
    <property type="match status" value="1"/>
</dbReference>
<feature type="domain" description="Type II secretion system protein GspF" evidence="8">
    <location>
        <begin position="275"/>
        <end position="397"/>
    </location>
</feature>
<comment type="caution">
    <text evidence="9">The sequence shown here is derived from an EMBL/GenBank/DDBJ whole genome shotgun (WGS) entry which is preliminary data.</text>
</comment>
<name>A0ABV0EFC4_9BURK</name>
<gene>
    <name evidence="9" type="ORF">V6E02_08725</name>
</gene>
<sequence>MALFAYKGRNPRGELVEGTLDAASAAAVADQLITISVTPIEIRPAPPTAAKPRPEWLKRLSEPRIGPLDVLLFSRQMHTLLKAGVPILRALAGLQESTSNRSFAQVLRNLRQSLDSGRELSVAMRREGIFSPFYVAMVRVGEMTGRLDEIFLRLFHHLDFERRTREQIKAALRYPAFVLIAMGLAIVIINLLVIPAFAKVYAGFGAQLPYVTRLLIGFSNFMVATWPLQLALLLFATTGVRLWIQTPRGRYQWDRMKLGLPVVGSIVRKATLARFARSLALAVRSGVPIVQGLSVVAKVVDNDYIAARIEQMRDGVERGETILRTAVASGVFTPVVLQMIAVGEETGAVDELMQEIADMYDREVEYEVKNLSAQIEPILIVGMGVLVLILALGVFLPIWDLGRAALGKSM</sequence>
<dbReference type="EMBL" id="JBAJEX010000006">
    <property type="protein sequence ID" value="MEO1767294.1"/>
    <property type="molecule type" value="Genomic_DNA"/>
</dbReference>
<accession>A0ABV0EFC4</accession>
<evidence type="ECO:0000256" key="1">
    <source>
        <dbReference type="ARBA" id="ARBA00004651"/>
    </source>
</evidence>
<comment type="subcellular location">
    <subcellularLocation>
        <location evidence="1">Cell membrane</location>
        <topology evidence="1">Multi-pass membrane protein</topology>
    </subcellularLocation>
</comment>
<dbReference type="InterPro" id="IPR018076">
    <property type="entry name" value="T2SS_GspF_dom"/>
</dbReference>
<evidence type="ECO:0000259" key="8">
    <source>
        <dbReference type="Pfam" id="PF00482"/>
    </source>
</evidence>
<evidence type="ECO:0000313" key="9">
    <source>
        <dbReference type="EMBL" id="MEO1767294.1"/>
    </source>
</evidence>
<evidence type="ECO:0000256" key="2">
    <source>
        <dbReference type="ARBA" id="ARBA00005745"/>
    </source>
</evidence>
<dbReference type="InterPro" id="IPR003004">
    <property type="entry name" value="GspF/PilC"/>
</dbReference>
<dbReference type="RefSeq" id="WP_347308404.1">
    <property type="nucleotide sequence ID" value="NZ_JBAJEX010000006.1"/>
</dbReference>